<sequence>HTGHRPHACTHCARRFSSKTNLARHQAVHTGHRPYGCAHCGRRFSRRTHLQRHERTHLGTAAGTAAG</sequence>
<proteinExistence type="predicted"/>
<organism evidence="8 9">
    <name type="scientific">Rhinopomastus cyanomelas</name>
    <name type="common">Common scimitarbill</name>
    <dbReference type="NCBI Taxonomy" id="113115"/>
    <lineage>
        <taxon>Eukaryota</taxon>
        <taxon>Metazoa</taxon>
        <taxon>Chordata</taxon>
        <taxon>Craniata</taxon>
        <taxon>Vertebrata</taxon>
        <taxon>Euteleostomi</taxon>
        <taxon>Archelosauria</taxon>
        <taxon>Archosauria</taxon>
        <taxon>Dinosauria</taxon>
        <taxon>Saurischia</taxon>
        <taxon>Theropoda</taxon>
        <taxon>Coelurosauria</taxon>
        <taxon>Aves</taxon>
        <taxon>Neognathae</taxon>
        <taxon>Neoaves</taxon>
        <taxon>Telluraves</taxon>
        <taxon>Coraciimorphae</taxon>
        <taxon>Bucerotiformes</taxon>
        <taxon>Rhinopomastidae</taxon>
        <taxon>Rhinopomastus</taxon>
    </lineage>
</organism>
<dbReference type="OrthoDB" id="6910977at2759"/>
<keyword evidence="3 5" id="KW-0863">Zinc-finger</keyword>
<feature type="non-terminal residue" evidence="8">
    <location>
        <position position="1"/>
    </location>
</feature>
<evidence type="ECO:0000256" key="2">
    <source>
        <dbReference type="ARBA" id="ARBA00022737"/>
    </source>
</evidence>
<dbReference type="SMART" id="SM00355">
    <property type="entry name" value="ZnF_C2H2"/>
    <property type="match status" value="2"/>
</dbReference>
<dbReference type="PANTHER" id="PTHR23235">
    <property type="entry name" value="KRUEPPEL-LIKE TRANSCRIPTION FACTOR"/>
    <property type="match status" value="1"/>
</dbReference>
<protein>
    <submittedName>
        <fullName evidence="8">ZN467 protein</fullName>
    </submittedName>
</protein>
<feature type="domain" description="C2H2-type" evidence="7">
    <location>
        <begin position="35"/>
        <end position="62"/>
    </location>
</feature>
<dbReference type="Proteomes" id="UP000565785">
    <property type="component" value="Unassembled WGS sequence"/>
</dbReference>
<dbReference type="PANTHER" id="PTHR23235:SF178">
    <property type="entry name" value="C2H2-TYPE DOMAIN-CONTAINING PROTEIN-RELATED"/>
    <property type="match status" value="1"/>
</dbReference>
<comment type="caution">
    <text evidence="8">The sequence shown here is derived from an EMBL/GenBank/DDBJ whole genome shotgun (WGS) entry which is preliminary data.</text>
</comment>
<evidence type="ECO:0000256" key="6">
    <source>
        <dbReference type="SAM" id="MobiDB-lite"/>
    </source>
</evidence>
<dbReference type="PROSITE" id="PS00028">
    <property type="entry name" value="ZINC_FINGER_C2H2_1"/>
    <property type="match status" value="2"/>
</dbReference>
<accession>A0A7L1NC44</accession>
<evidence type="ECO:0000313" key="8">
    <source>
        <dbReference type="EMBL" id="NXN97404.1"/>
    </source>
</evidence>
<reference evidence="8 9" key="1">
    <citation type="submission" date="2019-09" db="EMBL/GenBank/DDBJ databases">
        <title>Bird 10,000 Genomes (B10K) Project - Family phase.</title>
        <authorList>
            <person name="Zhang G."/>
        </authorList>
    </citation>
    <scope>NUCLEOTIDE SEQUENCE [LARGE SCALE GENOMIC DNA]</scope>
    <source>
        <strain evidence="8">B10K-DU-002-35</strain>
        <tissue evidence="8">Muscle</tissue>
    </source>
</reference>
<keyword evidence="4" id="KW-0862">Zinc</keyword>
<dbReference type="EMBL" id="VXBP01004909">
    <property type="protein sequence ID" value="NXN97404.1"/>
    <property type="molecule type" value="Genomic_DNA"/>
</dbReference>
<dbReference type="FunFam" id="3.30.160.60:FF:002343">
    <property type="entry name" value="Zinc finger protein 33A"/>
    <property type="match status" value="1"/>
</dbReference>
<dbReference type="GO" id="GO:0000978">
    <property type="term" value="F:RNA polymerase II cis-regulatory region sequence-specific DNA binding"/>
    <property type="evidence" value="ECO:0007669"/>
    <property type="project" value="TreeGrafter"/>
</dbReference>
<keyword evidence="2" id="KW-0677">Repeat</keyword>
<dbReference type="AlphaFoldDB" id="A0A7L1NC44"/>
<name>A0A7L1NC44_RHICY</name>
<gene>
    <name evidence="8" type="primary">Znf467_1</name>
    <name evidence="8" type="ORF">RHICYA_R16132</name>
</gene>
<evidence type="ECO:0000256" key="5">
    <source>
        <dbReference type="PROSITE-ProRule" id="PRU00042"/>
    </source>
</evidence>
<dbReference type="GO" id="GO:0008270">
    <property type="term" value="F:zinc ion binding"/>
    <property type="evidence" value="ECO:0007669"/>
    <property type="project" value="UniProtKB-KW"/>
</dbReference>
<dbReference type="Gene3D" id="3.30.160.60">
    <property type="entry name" value="Classic Zinc Finger"/>
    <property type="match status" value="2"/>
</dbReference>
<evidence type="ECO:0000256" key="4">
    <source>
        <dbReference type="ARBA" id="ARBA00022833"/>
    </source>
</evidence>
<feature type="region of interest" description="Disordered" evidence="6">
    <location>
        <begin position="48"/>
        <end position="67"/>
    </location>
</feature>
<dbReference type="InterPro" id="IPR013087">
    <property type="entry name" value="Znf_C2H2_type"/>
</dbReference>
<dbReference type="Pfam" id="PF00096">
    <property type="entry name" value="zf-C2H2"/>
    <property type="match status" value="2"/>
</dbReference>
<dbReference type="FunFam" id="3.30.160.60:FF:000750">
    <property type="entry name" value="replication initiator 1 isoform X2"/>
    <property type="match status" value="1"/>
</dbReference>
<dbReference type="GO" id="GO:0000981">
    <property type="term" value="F:DNA-binding transcription factor activity, RNA polymerase II-specific"/>
    <property type="evidence" value="ECO:0007669"/>
    <property type="project" value="TreeGrafter"/>
</dbReference>
<evidence type="ECO:0000259" key="7">
    <source>
        <dbReference type="PROSITE" id="PS50157"/>
    </source>
</evidence>
<dbReference type="PROSITE" id="PS50157">
    <property type="entry name" value="ZINC_FINGER_C2H2_2"/>
    <property type="match status" value="2"/>
</dbReference>
<dbReference type="SUPFAM" id="SSF57667">
    <property type="entry name" value="beta-beta-alpha zinc fingers"/>
    <property type="match status" value="1"/>
</dbReference>
<feature type="non-terminal residue" evidence="8">
    <location>
        <position position="67"/>
    </location>
</feature>
<feature type="domain" description="C2H2-type" evidence="7">
    <location>
        <begin position="7"/>
        <end position="34"/>
    </location>
</feature>
<dbReference type="InterPro" id="IPR036236">
    <property type="entry name" value="Znf_C2H2_sf"/>
</dbReference>
<evidence type="ECO:0000313" key="9">
    <source>
        <dbReference type="Proteomes" id="UP000565785"/>
    </source>
</evidence>
<keyword evidence="9" id="KW-1185">Reference proteome</keyword>
<evidence type="ECO:0000256" key="3">
    <source>
        <dbReference type="ARBA" id="ARBA00022771"/>
    </source>
</evidence>
<keyword evidence="1" id="KW-0479">Metal-binding</keyword>
<evidence type="ECO:0000256" key="1">
    <source>
        <dbReference type="ARBA" id="ARBA00022723"/>
    </source>
</evidence>